<reference evidence="3 4" key="1">
    <citation type="journal article" date="2014" name="Nature">
        <title>The genomic substrate for adaptive radiation in African cichlid fish.</title>
        <authorList>
            <person name="Brawand D."/>
            <person name="Wagner C.E."/>
            <person name="Li Y.I."/>
            <person name="Malinsky M."/>
            <person name="Keller I."/>
            <person name="Fan S."/>
            <person name="Simakov O."/>
            <person name="Ng A.Y."/>
            <person name="Lim Z.W."/>
            <person name="Bezault E."/>
            <person name="Turner-Maier J."/>
            <person name="Johnson J."/>
            <person name="Alcazar R."/>
            <person name="Noh H.J."/>
            <person name="Russell P."/>
            <person name="Aken B."/>
            <person name="Alfoldi J."/>
            <person name="Amemiya C."/>
            <person name="Azzouzi N."/>
            <person name="Baroiller J.F."/>
            <person name="Barloy-Hubler F."/>
            <person name="Berlin A."/>
            <person name="Bloomquist R."/>
            <person name="Carleton K.L."/>
            <person name="Conte M.A."/>
            <person name="D'Cotta H."/>
            <person name="Eshel O."/>
            <person name="Gaffney L."/>
            <person name="Galibert F."/>
            <person name="Gante H.F."/>
            <person name="Gnerre S."/>
            <person name="Greuter L."/>
            <person name="Guyon R."/>
            <person name="Haddad N.S."/>
            <person name="Haerty W."/>
            <person name="Harris R.M."/>
            <person name="Hofmann H.A."/>
            <person name="Hourlier T."/>
            <person name="Hulata G."/>
            <person name="Jaffe D.B."/>
            <person name="Lara M."/>
            <person name="Lee A.P."/>
            <person name="MacCallum I."/>
            <person name="Mwaiko S."/>
            <person name="Nikaido M."/>
            <person name="Nishihara H."/>
            <person name="Ozouf-Costaz C."/>
            <person name="Penman D.J."/>
            <person name="Przybylski D."/>
            <person name="Rakotomanga M."/>
            <person name="Renn S.C.P."/>
            <person name="Ribeiro F.J."/>
            <person name="Ron M."/>
            <person name="Salzburger W."/>
            <person name="Sanchez-Pulido L."/>
            <person name="Santos M.E."/>
            <person name="Searle S."/>
            <person name="Sharpe T."/>
            <person name="Swofford R."/>
            <person name="Tan F.J."/>
            <person name="Williams L."/>
            <person name="Young S."/>
            <person name="Yin S."/>
            <person name="Okada N."/>
            <person name="Kocher T.D."/>
            <person name="Miska E.A."/>
            <person name="Lander E.S."/>
            <person name="Venkatesh B."/>
            <person name="Fernald R.D."/>
            <person name="Meyer A."/>
            <person name="Ponting C.P."/>
            <person name="Streelman J.T."/>
            <person name="Lindblad-Toh K."/>
            <person name="Seehausen O."/>
            <person name="Di Palma F."/>
        </authorList>
    </citation>
    <scope>NUCLEOTIDE SEQUENCE</scope>
</reference>
<dbReference type="Ensembl" id="ENSMZET00005015230.1">
    <property type="protein sequence ID" value="ENSMZEP00005014745.1"/>
    <property type="gene ID" value="ENSMZEG00005011099.1"/>
</dbReference>
<evidence type="ECO:0000256" key="2">
    <source>
        <dbReference type="SAM" id="SignalP"/>
    </source>
</evidence>
<organism evidence="3 4">
    <name type="scientific">Maylandia zebra</name>
    <name type="common">zebra mbuna</name>
    <dbReference type="NCBI Taxonomy" id="106582"/>
    <lineage>
        <taxon>Eukaryota</taxon>
        <taxon>Metazoa</taxon>
        <taxon>Chordata</taxon>
        <taxon>Craniata</taxon>
        <taxon>Vertebrata</taxon>
        <taxon>Euteleostomi</taxon>
        <taxon>Actinopterygii</taxon>
        <taxon>Neopterygii</taxon>
        <taxon>Teleostei</taxon>
        <taxon>Neoteleostei</taxon>
        <taxon>Acanthomorphata</taxon>
        <taxon>Ovalentaria</taxon>
        <taxon>Cichlomorphae</taxon>
        <taxon>Cichliformes</taxon>
        <taxon>Cichlidae</taxon>
        <taxon>African cichlids</taxon>
        <taxon>Pseudocrenilabrinae</taxon>
        <taxon>Haplochromini</taxon>
        <taxon>Maylandia</taxon>
        <taxon>Maylandia zebra complex</taxon>
    </lineage>
</organism>
<dbReference type="PANTHER" id="PTHR33769">
    <property type="entry name" value="TESTIS-EXPRESSED PROTEIN 26 ISOFORM X3"/>
    <property type="match status" value="1"/>
</dbReference>
<feature type="chain" id="PRO_5018013574" evidence="2">
    <location>
        <begin position="20"/>
        <end position="209"/>
    </location>
</feature>
<evidence type="ECO:0000313" key="3">
    <source>
        <dbReference type="Ensembl" id="ENSMZEP00005014745.1"/>
    </source>
</evidence>
<keyword evidence="4" id="KW-1185">Reference proteome</keyword>
<protein>
    <submittedName>
        <fullName evidence="3">Uncharacterized protein</fullName>
    </submittedName>
</protein>
<feature type="compositionally biased region" description="Polar residues" evidence="1">
    <location>
        <begin position="55"/>
        <end position="77"/>
    </location>
</feature>
<name>A0A3P9BXN2_9CICH</name>
<sequence length="209" mass="23800">MVVCVIMCLCWYLCRKPLSTSLIDSYSQSGPFGSSIYSKDFSWKPACKPECIRTGTASGQRRNNPHPSKVGTNPQNSDHIAFPLKCLPSEGEIRKALTAQYLSTYKCDFMGTPQGTQFSVNLMYENLSEWLTTSVHTHPDVITFHNISLYSSFSICHSFSFCHGIFFLTEYNDTEKAARWFAPMHNRHRISLSTDTELEQLHRILPKRG</sequence>
<reference evidence="3" key="2">
    <citation type="submission" date="2025-08" db="UniProtKB">
        <authorList>
            <consortium name="Ensembl"/>
        </authorList>
    </citation>
    <scope>IDENTIFICATION</scope>
</reference>
<dbReference type="GO" id="GO:0005737">
    <property type="term" value="C:cytoplasm"/>
    <property type="evidence" value="ECO:0007669"/>
    <property type="project" value="TreeGrafter"/>
</dbReference>
<proteinExistence type="predicted"/>
<feature type="signal peptide" evidence="2">
    <location>
        <begin position="1"/>
        <end position="19"/>
    </location>
</feature>
<dbReference type="Proteomes" id="UP000265160">
    <property type="component" value="LG14"/>
</dbReference>
<reference evidence="3" key="3">
    <citation type="submission" date="2025-09" db="UniProtKB">
        <authorList>
            <consortium name="Ensembl"/>
        </authorList>
    </citation>
    <scope>IDENTIFICATION</scope>
</reference>
<accession>A0A3P9BXN2</accession>
<dbReference type="InterPro" id="IPR043460">
    <property type="entry name" value="MEDAG/TEX26"/>
</dbReference>
<dbReference type="PANTHER" id="PTHR33769:SF1">
    <property type="entry name" value="TESTIS-EXPRESSED PROTEIN 26"/>
    <property type="match status" value="1"/>
</dbReference>
<evidence type="ECO:0000313" key="4">
    <source>
        <dbReference type="Proteomes" id="UP000265160"/>
    </source>
</evidence>
<dbReference type="AlphaFoldDB" id="A0A3P9BXN2"/>
<keyword evidence="2" id="KW-0732">Signal</keyword>
<dbReference type="GeneTree" id="ENSGT00940000175014"/>
<evidence type="ECO:0000256" key="1">
    <source>
        <dbReference type="SAM" id="MobiDB-lite"/>
    </source>
</evidence>
<feature type="region of interest" description="Disordered" evidence="1">
    <location>
        <begin position="54"/>
        <end position="77"/>
    </location>
</feature>
<dbReference type="STRING" id="106582.ENSMZEP00005014745"/>